<sequence length="353" mass="40798">MRIPSSSSILISGINPVSLAFASILSTCGVKVLVVDEWKPVAFGIAEITLDNYSFELLQHIGFELETNMKPKINAADFVKQSLKVLATNLCSVIWDTQVSSKPKASSQIYRLKHENEIFEHQSQYFYTTHDLLSNQTQSILNFRNIFALAWRLIGVLNNNLDQKILESYPKEVDLLKEQFDIFNSSKKQFHKVIQQLFSSKKRELNLVDSKISLHLSQHRNIEAGDLLPDLNFYDEQLQTESSLYKWCNYRHFSVFMFGYLTPSHLFTIAKWLQLNYAVQLFYLPPSERNQPVFDTFQILTGERKTLIIRPDRYIGLISDSIDIDIIDNYLKSIIMMKAKDPLQPKESKGLDN</sequence>
<evidence type="ECO:0008006" key="3">
    <source>
        <dbReference type="Google" id="ProtNLM"/>
    </source>
</evidence>
<comment type="caution">
    <text evidence="1">The sequence shown here is derived from an EMBL/GenBank/DDBJ whole genome shotgun (WGS) entry which is preliminary data.</text>
</comment>
<dbReference type="EMBL" id="SWBP01000001">
    <property type="protein sequence ID" value="TKC00516.1"/>
    <property type="molecule type" value="Genomic_DNA"/>
</dbReference>
<gene>
    <name evidence="1" type="ORF">FA046_02215</name>
</gene>
<dbReference type="OrthoDB" id="9766816at2"/>
<dbReference type="Proteomes" id="UP000308181">
    <property type="component" value="Unassembled WGS sequence"/>
</dbReference>
<name>A0A4U1C3S3_9SPHI</name>
<accession>A0A4U1C3S3</accession>
<dbReference type="AlphaFoldDB" id="A0A4U1C3S3"/>
<proteinExistence type="predicted"/>
<dbReference type="RefSeq" id="WP_136824724.1">
    <property type="nucleotide sequence ID" value="NZ_SWBP01000001.1"/>
</dbReference>
<evidence type="ECO:0000313" key="1">
    <source>
        <dbReference type="EMBL" id="TKC00516.1"/>
    </source>
</evidence>
<organism evidence="1 2">
    <name type="scientific">Pedobacter cryophilus</name>
    <dbReference type="NCBI Taxonomy" id="2571271"/>
    <lineage>
        <taxon>Bacteria</taxon>
        <taxon>Pseudomonadati</taxon>
        <taxon>Bacteroidota</taxon>
        <taxon>Sphingobacteriia</taxon>
        <taxon>Sphingobacteriales</taxon>
        <taxon>Sphingobacteriaceae</taxon>
        <taxon>Pedobacter</taxon>
    </lineage>
</organism>
<evidence type="ECO:0000313" key="2">
    <source>
        <dbReference type="Proteomes" id="UP000308181"/>
    </source>
</evidence>
<protein>
    <recommendedName>
        <fullName evidence="3">FAD-binding domain-containing protein</fullName>
    </recommendedName>
</protein>
<keyword evidence="2" id="KW-1185">Reference proteome</keyword>
<reference evidence="1 2" key="1">
    <citation type="submission" date="2019-04" db="EMBL/GenBank/DDBJ databases">
        <title>Pedobacter sp. AR-3-17 sp. nov., isolated from Arctic soil.</title>
        <authorList>
            <person name="Dahal R.H."/>
            <person name="Kim D.-U."/>
        </authorList>
    </citation>
    <scope>NUCLEOTIDE SEQUENCE [LARGE SCALE GENOMIC DNA]</scope>
    <source>
        <strain evidence="1 2">AR-3-17</strain>
    </source>
</reference>